<dbReference type="InterPro" id="IPR002513">
    <property type="entry name" value="Tn3_Tnp_DDE_dom"/>
</dbReference>
<dbReference type="Proteomes" id="UP000282028">
    <property type="component" value="Unassembled WGS sequence"/>
</dbReference>
<keyword evidence="4" id="KW-0233">DNA recombination</keyword>
<feature type="domain" description="Tn3 transposase DDE" evidence="5">
    <location>
        <begin position="581"/>
        <end position="967"/>
    </location>
</feature>
<evidence type="ECO:0000313" key="8">
    <source>
        <dbReference type="Proteomes" id="UP000282028"/>
    </source>
</evidence>
<dbReference type="InterPro" id="IPR025296">
    <property type="entry name" value="DUF4158"/>
</dbReference>
<evidence type="ECO:0000259" key="5">
    <source>
        <dbReference type="Pfam" id="PF01526"/>
    </source>
</evidence>
<name>A0A3M8BUL2_9BACL</name>
<comment type="caution">
    <text evidence="7">The sequence shown here is derived from an EMBL/GenBank/DDBJ whole genome shotgun (WGS) entry which is preliminary data.</text>
</comment>
<evidence type="ECO:0000259" key="6">
    <source>
        <dbReference type="Pfam" id="PF13700"/>
    </source>
</evidence>
<protein>
    <submittedName>
        <fullName evidence="7">Tn3 family transposase</fullName>
    </submittedName>
</protein>
<accession>A0A3M8BUL2</accession>
<dbReference type="AlphaFoldDB" id="A0A3M8BUL2"/>
<evidence type="ECO:0000256" key="1">
    <source>
        <dbReference type="ARBA" id="ARBA00009402"/>
    </source>
</evidence>
<organism evidence="7 8">
    <name type="scientific">Brevibacillus invocatus</name>
    <dbReference type="NCBI Taxonomy" id="173959"/>
    <lineage>
        <taxon>Bacteria</taxon>
        <taxon>Bacillati</taxon>
        <taxon>Bacillota</taxon>
        <taxon>Bacilli</taxon>
        <taxon>Bacillales</taxon>
        <taxon>Paenibacillaceae</taxon>
        <taxon>Brevibacillus</taxon>
    </lineage>
</organism>
<proteinExistence type="inferred from homology"/>
<keyword evidence="8" id="KW-1185">Reference proteome</keyword>
<dbReference type="EMBL" id="RHHR01000061">
    <property type="protein sequence ID" value="RNB67024.1"/>
    <property type="molecule type" value="Genomic_DNA"/>
</dbReference>
<evidence type="ECO:0000256" key="2">
    <source>
        <dbReference type="ARBA" id="ARBA00022578"/>
    </source>
</evidence>
<reference evidence="7 8" key="1">
    <citation type="submission" date="2018-10" db="EMBL/GenBank/DDBJ databases">
        <title>Phylogenomics of Brevibacillus.</title>
        <authorList>
            <person name="Dunlap C."/>
        </authorList>
    </citation>
    <scope>NUCLEOTIDE SEQUENCE [LARGE SCALE GENOMIC DNA]</scope>
    <source>
        <strain evidence="7 8">JCM 12215</strain>
    </source>
</reference>
<evidence type="ECO:0000256" key="4">
    <source>
        <dbReference type="ARBA" id="ARBA00023172"/>
    </source>
</evidence>
<dbReference type="GO" id="GO:0003677">
    <property type="term" value="F:DNA binding"/>
    <property type="evidence" value="ECO:0007669"/>
    <property type="project" value="UniProtKB-KW"/>
</dbReference>
<feature type="domain" description="DUF4158" evidence="6">
    <location>
        <begin position="8"/>
        <end position="172"/>
    </location>
</feature>
<comment type="similarity">
    <text evidence="1">Belongs to the transposase 7 family.</text>
</comment>
<evidence type="ECO:0000256" key="3">
    <source>
        <dbReference type="ARBA" id="ARBA00023125"/>
    </source>
</evidence>
<keyword evidence="2" id="KW-0815">Transposition</keyword>
<dbReference type="Pfam" id="PF01526">
    <property type="entry name" value="DDE_Tnp_Tn3"/>
    <property type="match status" value="1"/>
</dbReference>
<dbReference type="GO" id="GO:0004803">
    <property type="term" value="F:transposase activity"/>
    <property type="evidence" value="ECO:0007669"/>
    <property type="project" value="InterPro"/>
</dbReference>
<dbReference type="NCBIfam" id="NF033527">
    <property type="entry name" value="transpos_Tn3"/>
    <property type="match status" value="1"/>
</dbReference>
<gene>
    <name evidence="7" type="ORF">EDM52_23205</name>
</gene>
<evidence type="ECO:0000313" key="7">
    <source>
        <dbReference type="EMBL" id="RNB67024.1"/>
    </source>
</evidence>
<dbReference type="InterPro" id="IPR047653">
    <property type="entry name" value="Tn3-like_transpos"/>
</dbReference>
<dbReference type="GO" id="GO:0006313">
    <property type="term" value="P:DNA transposition"/>
    <property type="evidence" value="ECO:0007669"/>
    <property type="project" value="InterPro"/>
</dbReference>
<dbReference type="OrthoDB" id="3538665at2"/>
<dbReference type="RefSeq" id="WP_122911279.1">
    <property type="nucleotide sequence ID" value="NZ_CBCSBE010000056.1"/>
</dbReference>
<dbReference type="Pfam" id="PF13700">
    <property type="entry name" value="DUF4158"/>
    <property type="match status" value="1"/>
</dbReference>
<keyword evidence="3" id="KW-0238">DNA-binding</keyword>
<sequence>MPVRGRELLTPDERNELMRIRPDMSEWELATYYTFSKHDIEIISRHRRNHNRLGFAVQLCTLRYPGWSLSDVKDIPETVLRYIAKQIDVDPEVYPLYAQRDPTRREHLEEIRQEYGYRNFSSREYRGSSQFLLHHAMENGNPTHLIRTVLDELRKRKIILPAMTTIERLAWETRHRAEERIFKRLTSSLSTWQKQRLDKLIDPFVENGKTRLAWLREVPGQSSPEAFLKVIERLEYIRGIELSINTSEIHPNRFIQLARLGARYEPHSFRRFNEIKRYAILVAYLLNISQDLIDQAIEIHDRQIMILQSKGRKAQEEIQKQNGKSVNEKVIHYADLGAALIRAKNEGLDPFATLEAVMPWEKIVASVEEAKKLARPMDYDYLDLLGNRFFYLRKYTPTLLRALDFRSTQSTEPLLRALDTIREMNDSGKRKVPDGAPLDFIPNRWQKHVYDEDGLINRHYYEMAALTELRNHIRSGDISVVGSKQHKDFDEYLVSKQEWVNARTSGTRLAVSLSSEKYLQERYEALSKRLQWVSDHLHELEGVSIDKEKLRVDRLEKDVPDEARSFSLSLYDMLPRIKLTDLLMDVANWTGFDELFVHASTGRPPKAEERTIVMATLLAMGTNIGLTKMAEATPGISYHQMANVAQWRMYEDAMNRAQATLVNFHHKLALASYWGDGSTSSSDGMRVQVGVSALHADANPHYGSGKGTTIYRFVSDQFSSFYTKVINTNARDAVHVIDGLLHHESELSIEEHYTDTAGYTDQVFGLSHLLGFRFAPRLRDLSDSRLYSFDKVGEFPKIENILRGRINTKVIQENYDDVLRLAHSIREGKVSGSLIMGKLGSYARQNSLATALREMGRIEKTIFILDYISSESMRRRIQRGLNKGEAMNALARALFFGKRGELRERALQDQLQRASALNILINAISVWNTVYLTEATKLLKQKGSLQENLLSHISPLGWEHINFLGEYTFDQKRNADLNSLLPLIQGISNAGNP</sequence>